<dbReference type="HOGENOM" id="CLU_2779299_0_0_1"/>
<name>D7LPS5_ARALL</name>
<proteinExistence type="predicted"/>
<gene>
    <name evidence="1" type="ORF">ARALYDRAFT_905094</name>
</gene>
<sequence length="69" mass="7477">MSSISGFCSRDGWPFVWQRTASISGVDQLRRFLSPSGVSGSPFGDYQSALKRLLCGEWVAMSSASSGFH</sequence>
<keyword evidence="2" id="KW-1185">Reference proteome</keyword>
<dbReference type="AlphaFoldDB" id="D7LPS5"/>
<evidence type="ECO:0000313" key="1">
    <source>
        <dbReference type="EMBL" id="EFH53359.1"/>
    </source>
</evidence>
<protein>
    <submittedName>
        <fullName evidence="1">Expressed protein</fullName>
    </submittedName>
</protein>
<dbReference type="EMBL" id="GL348717">
    <property type="protein sequence ID" value="EFH53359.1"/>
    <property type="molecule type" value="Genomic_DNA"/>
</dbReference>
<dbReference type="Proteomes" id="UP000008694">
    <property type="component" value="Unassembled WGS sequence"/>
</dbReference>
<accession>D7LPS5</accession>
<reference evidence="2" key="1">
    <citation type="journal article" date="2011" name="Nat. Genet.">
        <title>The Arabidopsis lyrata genome sequence and the basis of rapid genome size change.</title>
        <authorList>
            <person name="Hu T.T."/>
            <person name="Pattyn P."/>
            <person name="Bakker E.G."/>
            <person name="Cao J."/>
            <person name="Cheng J.-F."/>
            <person name="Clark R.M."/>
            <person name="Fahlgren N."/>
            <person name="Fawcett J.A."/>
            <person name="Grimwood J."/>
            <person name="Gundlach H."/>
            <person name="Haberer G."/>
            <person name="Hollister J.D."/>
            <person name="Ossowski S."/>
            <person name="Ottilar R.P."/>
            <person name="Salamov A.A."/>
            <person name="Schneeberger K."/>
            <person name="Spannagl M."/>
            <person name="Wang X."/>
            <person name="Yang L."/>
            <person name="Nasrallah M.E."/>
            <person name="Bergelson J."/>
            <person name="Carrington J.C."/>
            <person name="Gaut B.S."/>
            <person name="Schmutz J."/>
            <person name="Mayer K.F.X."/>
            <person name="Van de Peer Y."/>
            <person name="Grigoriev I.V."/>
            <person name="Nordborg M."/>
            <person name="Weigel D."/>
            <person name="Guo Y.-L."/>
        </authorList>
    </citation>
    <scope>NUCLEOTIDE SEQUENCE [LARGE SCALE GENOMIC DNA]</scope>
    <source>
        <strain evidence="2">cv. MN47</strain>
    </source>
</reference>
<dbReference type="Gramene" id="scaffold_500798.1">
    <property type="protein sequence ID" value="scaffold_500798.1"/>
    <property type="gene ID" value="scaffold_500798.1"/>
</dbReference>
<organism evidence="2">
    <name type="scientific">Arabidopsis lyrata subsp. lyrata</name>
    <name type="common">Lyre-leaved rock-cress</name>
    <dbReference type="NCBI Taxonomy" id="81972"/>
    <lineage>
        <taxon>Eukaryota</taxon>
        <taxon>Viridiplantae</taxon>
        <taxon>Streptophyta</taxon>
        <taxon>Embryophyta</taxon>
        <taxon>Tracheophyta</taxon>
        <taxon>Spermatophyta</taxon>
        <taxon>Magnoliopsida</taxon>
        <taxon>eudicotyledons</taxon>
        <taxon>Gunneridae</taxon>
        <taxon>Pentapetalae</taxon>
        <taxon>rosids</taxon>
        <taxon>malvids</taxon>
        <taxon>Brassicales</taxon>
        <taxon>Brassicaceae</taxon>
        <taxon>Camelineae</taxon>
        <taxon>Arabidopsis</taxon>
    </lineage>
</organism>
<evidence type="ECO:0000313" key="2">
    <source>
        <dbReference type="Proteomes" id="UP000008694"/>
    </source>
</evidence>